<protein>
    <submittedName>
        <fullName evidence="1">Uncharacterized protein</fullName>
    </submittedName>
</protein>
<dbReference type="EMBL" id="ACGU01000044">
    <property type="protein sequence ID" value="EEJ72160.1"/>
    <property type="molecule type" value="Genomic_DNA"/>
</dbReference>
<dbReference type="AlphaFoldDB" id="C2EMT7"/>
<sequence>MQKKIQLGTSNLKEKIYKKEISKEISFCCILNLKCEDIVNYFKLRKIAPWFIPLDAKMTLENKQGYRQIKYVWYKNSWRYEARFHTKTPKAQLITYPSWRLDRIRPGKGFGPDHASRIEESLVGTKWIKSSIVRYCARQVSHGVANKKQIEIIKKAHFRARLRNY</sequence>
<dbReference type="Proteomes" id="UP000005583">
    <property type="component" value="Unassembled WGS sequence"/>
</dbReference>
<keyword evidence="2" id="KW-1185">Reference proteome</keyword>
<dbReference type="STRING" id="525365.HMPREF0548_0983"/>
<gene>
    <name evidence="1" type="ORF">HMPREF0548_0983</name>
</gene>
<accession>C2EMT7</accession>
<comment type="caution">
    <text evidence="1">The sequence shown here is derived from an EMBL/GenBank/DDBJ whole genome shotgun (WGS) entry which is preliminary data.</text>
</comment>
<evidence type="ECO:0000313" key="1">
    <source>
        <dbReference type="EMBL" id="EEJ72160.1"/>
    </source>
</evidence>
<dbReference type="eggNOG" id="COG1372">
    <property type="taxonomic scope" value="Bacteria"/>
</dbReference>
<name>C2EMT7_9LACO</name>
<evidence type="ECO:0000313" key="2">
    <source>
        <dbReference type="Proteomes" id="UP000005583"/>
    </source>
</evidence>
<proteinExistence type="predicted"/>
<organism evidence="1 2">
    <name type="scientific">Lactobacillus ultunensis DSM 16047</name>
    <dbReference type="NCBI Taxonomy" id="525365"/>
    <lineage>
        <taxon>Bacteria</taxon>
        <taxon>Bacillati</taxon>
        <taxon>Bacillota</taxon>
        <taxon>Bacilli</taxon>
        <taxon>Lactobacillales</taxon>
        <taxon>Lactobacillaceae</taxon>
        <taxon>Lactobacillus</taxon>
    </lineage>
</organism>
<dbReference type="HOGENOM" id="CLU_1608781_0_0_9"/>
<reference evidence="1 2" key="1">
    <citation type="submission" date="2009-01" db="EMBL/GenBank/DDBJ databases">
        <authorList>
            <person name="Qin X."/>
            <person name="Bachman B."/>
            <person name="Battles P."/>
            <person name="Bell A."/>
            <person name="Bess C."/>
            <person name="Bickham C."/>
            <person name="Chaboub L."/>
            <person name="Chen D."/>
            <person name="Coyle M."/>
            <person name="Deiros D.R."/>
            <person name="Dinh H."/>
            <person name="Forbes L."/>
            <person name="Fowler G."/>
            <person name="Francisco L."/>
            <person name="Fu Q."/>
            <person name="Gubbala S."/>
            <person name="Hale W."/>
            <person name="Han Y."/>
            <person name="Hemphill L."/>
            <person name="Highlander S.K."/>
            <person name="Hirani K."/>
            <person name="Hogues M."/>
            <person name="Jackson L."/>
            <person name="Jakkamsetti A."/>
            <person name="Javaid M."/>
            <person name="Jiang H."/>
            <person name="Korchina V."/>
            <person name="Kovar C."/>
            <person name="Lara F."/>
            <person name="Lee S."/>
            <person name="Mata R."/>
            <person name="Mathew T."/>
            <person name="Moen C."/>
            <person name="Morales K."/>
            <person name="Munidasa M."/>
            <person name="Nazareth L."/>
            <person name="Ngo R."/>
            <person name="Nguyen L."/>
            <person name="Okwuonu G."/>
            <person name="Ongeri F."/>
            <person name="Patil S."/>
            <person name="Petrosino J."/>
            <person name="Pham C."/>
            <person name="Pham P."/>
            <person name="Pu L.-L."/>
            <person name="Puazo M."/>
            <person name="Raj R."/>
            <person name="Reid J."/>
            <person name="Rouhana J."/>
            <person name="Saada N."/>
            <person name="Shang Y."/>
            <person name="Simmons D."/>
            <person name="Thornton R."/>
            <person name="Warren J."/>
            <person name="Weissenberger G."/>
            <person name="Zhang J."/>
            <person name="Zhang L."/>
            <person name="Zhou C."/>
            <person name="Zhu D."/>
            <person name="Muzny D."/>
            <person name="Worley K."/>
            <person name="Gibbs R."/>
        </authorList>
    </citation>
    <scope>NUCLEOTIDE SEQUENCE [LARGE SCALE GENOMIC DNA]</scope>
    <source>
        <strain evidence="1 2">DSM 16047</strain>
    </source>
</reference>